<feature type="compositionally biased region" description="Low complexity" evidence="1">
    <location>
        <begin position="180"/>
        <end position="194"/>
    </location>
</feature>
<keyword evidence="2" id="KW-1185">Reference proteome</keyword>
<evidence type="ECO:0000313" key="2">
    <source>
        <dbReference type="Proteomes" id="UP000095280"/>
    </source>
</evidence>
<dbReference type="WBParaSite" id="maker-unitig_40385-snap-gene-0.1-mRNA-1">
    <property type="protein sequence ID" value="maker-unitig_40385-snap-gene-0.1-mRNA-1"/>
    <property type="gene ID" value="maker-unitig_40385-snap-gene-0.1"/>
</dbReference>
<protein>
    <submittedName>
        <fullName evidence="3">DUF1338 domain-containing protein</fullName>
    </submittedName>
</protein>
<feature type="region of interest" description="Disordered" evidence="1">
    <location>
        <begin position="248"/>
        <end position="333"/>
    </location>
</feature>
<sequence>RATFDAVESLGKAATARLRYALPDPRRLVLGAGVLWLVGELFHASVWKRHRASFNEPMPRYGAGFTMAEISTGSSDTCTNFQHAREALTQTLALSKRDRGQRLDAHVLRHHRVHGRLRCCGRQGRTRQRTVTGGVWAHLMLRHAVRGPRILGDTKRSRRIDKILRSRLCLPPYLTPEAKSAATSSLTSQTAAASEEGRHRTTSETDVTCLIPKFTRENPVESPGRRFPCCRPRCLMLSRALPTWRRPAVLDSSRNRDKRARDSPAQAQASARRGPSILAGRRQRWQADAGHSDSCGGGADDQQFVLEDDFERHGHRRAAPAAASAAAAAIGPA</sequence>
<reference evidence="3" key="1">
    <citation type="submission" date="2016-11" db="UniProtKB">
        <authorList>
            <consortium name="WormBaseParasite"/>
        </authorList>
    </citation>
    <scope>IDENTIFICATION</scope>
</reference>
<evidence type="ECO:0000313" key="3">
    <source>
        <dbReference type="WBParaSite" id="maker-unitig_40385-snap-gene-0.1-mRNA-1"/>
    </source>
</evidence>
<name>A0A1I8FM14_9PLAT</name>
<accession>A0A1I8FM14</accession>
<proteinExistence type="predicted"/>
<evidence type="ECO:0000256" key="1">
    <source>
        <dbReference type="SAM" id="MobiDB-lite"/>
    </source>
</evidence>
<dbReference type="Proteomes" id="UP000095280">
    <property type="component" value="Unplaced"/>
</dbReference>
<feature type="compositionally biased region" description="Basic and acidic residues" evidence="1">
    <location>
        <begin position="253"/>
        <end position="262"/>
    </location>
</feature>
<feature type="compositionally biased region" description="Low complexity" evidence="1">
    <location>
        <begin position="319"/>
        <end position="333"/>
    </location>
</feature>
<feature type="region of interest" description="Disordered" evidence="1">
    <location>
        <begin position="179"/>
        <end position="205"/>
    </location>
</feature>
<organism evidence="2 3">
    <name type="scientific">Macrostomum lignano</name>
    <dbReference type="NCBI Taxonomy" id="282301"/>
    <lineage>
        <taxon>Eukaryota</taxon>
        <taxon>Metazoa</taxon>
        <taxon>Spiralia</taxon>
        <taxon>Lophotrochozoa</taxon>
        <taxon>Platyhelminthes</taxon>
        <taxon>Rhabditophora</taxon>
        <taxon>Macrostomorpha</taxon>
        <taxon>Macrostomida</taxon>
        <taxon>Macrostomidae</taxon>
        <taxon>Macrostomum</taxon>
    </lineage>
</organism>
<dbReference type="AlphaFoldDB" id="A0A1I8FM14"/>